<gene>
    <name evidence="2" type="ORF">J0X25_17925</name>
</gene>
<evidence type="ECO:0000313" key="3">
    <source>
        <dbReference type="Proteomes" id="UP000663203"/>
    </source>
</evidence>
<name>A0A8A2VEU0_9EURY</name>
<organism evidence="2 3">
    <name type="scientific">Haloterrigena alkaliphila</name>
    <dbReference type="NCBI Taxonomy" id="2816475"/>
    <lineage>
        <taxon>Archaea</taxon>
        <taxon>Methanobacteriati</taxon>
        <taxon>Methanobacteriota</taxon>
        <taxon>Stenosarchaea group</taxon>
        <taxon>Halobacteria</taxon>
        <taxon>Halobacteriales</taxon>
        <taxon>Natrialbaceae</taxon>
        <taxon>Haloterrigena</taxon>
    </lineage>
</organism>
<keyword evidence="3" id="KW-1185">Reference proteome</keyword>
<dbReference type="RefSeq" id="WP_207288838.1">
    <property type="nucleotide sequence ID" value="NZ_CP071462.1"/>
</dbReference>
<sequence>MAFQPPTECPICAETLDPDRTLEDHLRRAHPYDEVIQYVASQHEQTNAQPLS</sequence>
<accession>A0A8A2VEU0</accession>
<dbReference type="PROSITE" id="PS00028">
    <property type="entry name" value="ZINC_FINGER_C2H2_1"/>
    <property type="match status" value="1"/>
</dbReference>
<protein>
    <recommendedName>
        <fullName evidence="1">C2H2-type domain-containing protein</fullName>
    </recommendedName>
</protein>
<dbReference type="KEGG" id="hakz:J0X25_17925"/>
<dbReference type="AlphaFoldDB" id="A0A8A2VEU0"/>
<dbReference type="Proteomes" id="UP000663203">
    <property type="component" value="Chromosome"/>
</dbReference>
<dbReference type="GeneID" id="63189224"/>
<reference evidence="2 3" key="1">
    <citation type="submission" date="2021-03" db="EMBL/GenBank/DDBJ databases">
        <title>Haloterrigena longa sp. nov. and Haloterrigena limicola sp. nov., extremely halophilic archaea isolated from a salt lake.</title>
        <authorList>
            <person name="Henglin C."/>
        </authorList>
    </citation>
    <scope>NUCLEOTIDE SEQUENCE [LARGE SCALE GENOMIC DNA]</scope>
    <source>
        <strain evidence="2 3">KZCA68</strain>
    </source>
</reference>
<dbReference type="InterPro" id="IPR013087">
    <property type="entry name" value="Znf_C2H2_type"/>
</dbReference>
<feature type="domain" description="C2H2-type" evidence="1">
    <location>
        <begin position="9"/>
        <end position="30"/>
    </location>
</feature>
<evidence type="ECO:0000313" key="2">
    <source>
        <dbReference type="EMBL" id="QSW99230.1"/>
    </source>
</evidence>
<evidence type="ECO:0000259" key="1">
    <source>
        <dbReference type="PROSITE" id="PS00028"/>
    </source>
</evidence>
<proteinExistence type="predicted"/>
<dbReference type="EMBL" id="CP071462">
    <property type="protein sequence ID" value="QSW99230.1"/>
    <property type="molecule type" value="Genomic_DNA"/>
</dbReference>